<reference evidence="3 4" key="1">
    <citation type="journal article" date="2019" name="Nat. Commun.">
        <title>A new type of DNA phosphorothioation-based antiviral system in archaea.</title>
        <authorList>
            <person name="Xiong L."/>
            <person name="Liu S."/>
            <person name="Chen S."/>
            <person name="Xiao Y."/>
            <person name="Zhu B."/>
            <person name="Gao Y."/>
            <person name="Zhang Y."/>
            <person name="Chen B."/>
            <person name="Luo J."/>
            <person name="Deng Z."/>
            <person name="Chen X."/>
            <person name="Wang L."/>
            <person name="Chen S."/>
        </authorList>
    </citation>
    <scope>NUCLEOTIDE SEQUENCE [LARGE SCALE GENOMIC DNA]</scope>
    <source>
        <strain evidence="3 4">JCM 10635</strain>
    </source>
</reference>
<dbReference type="InterPro" id="IPR036869">
    <property type="entry name" value="J_dom_sf"/>
</dbReference>
<dbReference type="PANTHER" id="PTHR44825:SF1">
    <property type="entry name" value="DNAJ HOMOLOG SUBFAMILY C MEMBER 4"/>
    <property type="match status" value="1"/>
</dbReference>
<feature type="domain" description="J" evidence="2">
    <location>
        <begin position="176"/>
        <end position="229"/>
    </location>
</feature>
<feature type="region of interest" description="Disordered" evidence="1">
    <location>
        <begin position="98"/>
        <end position="125"/>
    </location>
</feature>
<dbReference type="Proteomes" id="UP000296822">
    <property type="component" value="Chromosome"/>
</dbReference>
<sequence length="229" mass="24917">MAVADDRHAGCDGCGRAVPLEELTVVTMPDGEHVACCPRCEPHAREAARKCSSLDQRRGTCDGCTETVLEVELEDIVLNDGTVVSCCPACVAKAPDNDSEATATRADADTTAEPTDGSDSDTDDEETLCTQCNEWVRAELFHVTTIDDRTERLCPTCKDSAEDDGIIKDVEIRKTKAREVLGVEPGATDEEIRTAFHTQIKRAHPDQQSGSRSAFQLVRDAYERLTEAT</sequence>
<dbReference type="KEGG" id="nbg:DV706_14450"/>
<evidence type="ECO:0000259" key="2">
    <source>
        <dbReference type="PROSITE" id="PS50076"/>
    </source>
</evidence>
<dbReference type="AlphaFoldDB" id="A0A4D6HN30"/>
<dbReference type="InterPro" id="IPR052763">
    <property type="entry name" value="DnaJ_C4"/>
</dbReference>
<proteinExistence type="predicted"/>
<evidence type="ECO:0000313" key="4">
    <source>
        <dbReference type="Proteomes" id="UP000296822"/>
    </source>
</evidence>
<dbReference type="Pfam" id="PF00226">
    <property type="entry name" value="DnaJ"/>
    <property type="match status" value="1"/>
</dbReference>
<feature type="compositionally biased region" description="Acidic residues" evidence="1">
    <location>
        <begin position="116"/>
        <end position="125"/>
    </location>
</feature>
<dbReference type="SUPFAM" id="SSF46565">
    <property type="entry name" value="Chaperone J-domain"/>
    <property type="match status" value="1"/>
</dbReference>
<dbReference type="CDD" id="cd06257">
    <property type="entry name" value="DnaJ"/>
    <property type="match status" value="1"/>
</dbReference>
<gene>
    <name evidence="3" type="ORF">DV706_14450</name>
</gene>
<evidence type="ECO:0000313" key="3">
    <source>
        <dbReference type="EMBL" id="QCC55564.1"/>
    </source>
</evidence>
<dbReference type="EMBL" id="CP031305">
    <property type="protein sequence ID" value="QCC55564.1"/>
    <property type="molecule type" value="Genomic_DNA"/>
</dbReference>
<protein>
    <submittedName>
        <fullName evidence="3">Molecular chaperone DnaJ</fullName>
    </submittedName>
</protein>
<organism evidence="3 4">
    <name type="scientific">Natronorubrum bangense</name>
    <dbReference type="NCBI Taxonomy" id="61858"/>
    <lineage>
        <taxon>Archaea</taxon>
        <taxon>Methanobacteriati</taxon>
        <taxon>Methanobacteriota</taxon>
        <taxon>Stenosarchaea group</taxon>
        <taxon>Halobacteria</taxon>
        <taxon>Halobacteriales</taxon>
        <taxon>Natrialbaceae</taxon>
        <taxon>Natronorubrum</taxon>
    </lineage>
</organism>
<name>A0A4D6HN30_9EURY</name>
<dbReference type="PANTHER" id="PTHR44825">
    <property type="match status" value="1"/>
</dbReference>
<evidence type="ECO:0000256" key="1">
    <source>
        <dbReference type="SAM" id="MobiDB-lite"/>
    </source>
</evidence>
<dbReference type="RefSeq" id="WP_006065775.1">
    <property type="nucleotide sequence ID" value="NZ_CP031305.1"/>
</dbReference>
<dbReference type="InterPro" id="IPR001623">
    <property type="entry name" value="DnaJ_domain"/>
</dbReference>
<feature type="compositionally biased region" description="Low complexity" evidence="1">
    <location>
        <begin position="101"/>
        <end position="115"/>
    </location>
</feature>
<dbReference type="PROSITE" id="PS50076">
    <property type="entry name" value="DNAJ_2"/>
    <property type="match status" value="1"/>
</dbReference>
<dbReference type="SMART" id="SM00271">
    <property type="entry name" value="DnaJ"/>
    <property type="match status" value="1"/>
</dbReference>
<dbReference type="Gene3D" id="1.10.287.110">
    <property type="entry name" value="DnaJ domain"/>
    <property type="match status" value="1"/>
</dbReference>
<accession>A0A4D6HN30</accession>
<dbReference type="GeneID" id="39852464"/>